<dbReference type="Proteomes" id="UP001524478">
    <property type="component" value="Unassembled WGS sequence"/>
</dbReference>
<keyword evidence="2" id="KW-1185">Reference proteome</keyword>
<protein>
    <submittedName>
        <fullName evidence="1">Uncharacterized protein</fullName>
    </submittedName>
</protein>
<organism evidence="1 2">
    <name type="scientific">Tissierella carlieri</name>
    <dbReference type="NCBI Taxonomy" id="689904"/>
    <lineage>
        <taxon>Bacteria</taxon>
        <taxon>Bacillati</taxon>
        <taxon>Bacillota</taxon>
        <taxon>Tissierellia</taxon>
        <taxon>Tissierellales</taxon>
        <taxon>Tissierellaceae</taxon>
        <taxon>Tissierella</taxon>
    </lineage>
</organism>
<evidence type="ECO:0000313" key="2">
    <source>
        <dbReference type="Proteomes" id="UP001524478"/>
    </source>
</evidence>
<name>A0ABT1SG70_9FIRM</name>
<accession>A0ABT1SG70</accession>
<reference evidence="1 2" key="1">
    <citation type="submission" date="2022-06" db="EMBL/GenBank/DDBJ databases">
        <title>Isolation of gut microbiota from human fecal samples.</title>
        <authorList>
            <person name="Pamer E.G."/>
            <person name="Barat B."/>
            <person name="Waligurski E."/>
            <person name="Medina S."/>
            <person name="Paddock L."/>
            <person name="Mostad J."/>
        </authorList>
    </citation>
    <scope>NUCLEOTIDE SEQUENCE [LARGE SCALE GENOMIC DNA]</scope>
    <source>
        <strain evidence="1 2">DFI.7.95</strain>
    </source>
</reference>
<sequence length="48" mass="5056">MQKDYGLLNEEEIMEMANKEISEMEVEQVASAWAAAIPASAAAGAGAK</sequence>
<gene>
    <name evidence="1" type="ORF">NE686_19795</name>
</gene>
<comment type="caution">
    <text evidence="1">The sequence shown here is derived from an EMBL/GenBank/DDBJ whole genome shotgun (WGS) entry which is preliminary data.</text>
</comment>
<dbReference type="EMBL" id="JANGAC010000021">
    <property type="protein sequence ID" value="MCQ4925357.1"/>
    <property type="molecule type" value="Genomic_DNA"/>
</dbReference>
<dbReference type="RefSeq" id="WP_256312845.1">
    <property type="nucleotide sequence ID" value="NZ_JANGAC010000021.1"/>
</dbReference>
<proteinExistence type="predicted"/>
<evidence type="ECO:0000313" key="1">
    <source>
        <dbReference type="EMBL" id="MCQ4925357.1"/>
    </source>
</evidence>